<name>A0A2J6T2F2_9HELO</name>
<evidence type="ECO:0000256" key="4">
    <source>
        <dbReference type="ARBA" id="ARBA00023136"/>
    </source>
</evidence>
<comment type="subcellular location">
    <subcellularLocation>
        <location evidence="1">Membrane</location>
        <topology evidence="1">Multi-pass membrane protein</topology>
    </subcellularLocation>
</comment>
<feature type="transmembrane region" description="Helical" evidence="5">
    <location>
        <begin position="400"/>
        <end position="419"/>
    </location>
</feature>
<dbReference type="EMBL" id="KZ613847">
    <property type="protein sequence ID" value="PMD57202.1"/>
    <property type="molecule type" value="Genomic_DNA"/>
</dbReference>
<dbReference type="OrthoDB" id="2585655at2759"/>
<gene>
    <name evidence="7" type="ORF">K444DRAFT_535286</name>
</gene>
<feature type="transmembrane region" description="Helical" evidence="5">
    <location>
        <begin position="125"/>
        <end position="144"/>
    </location>
</feature>
<dbReference type="InParanoid" id="A0A2J6T2F2"/>
<feature type="transmembrane region" description="Helical" evidence="5">
    <location>
        <begin position="92"/>
        <end position="113"/>
    </location>
</feature>
<evidence type="ECO:0000256" key="3">
    <source>
        <dbReference type="ARBA" id="ARBA00022989"/>
    </source>
</evidence>
<dbReference type="Pfam" id="PF07690">
    <property type="entry name" value="MFS_1"/>
    <property type="match status" value="1"/>
</dbReference>
<evidence type="ECO:0000259" key="6">
    <source>
        <dbReference type="PROSITE" id="PS50850"/>
    </source>
</evidence>
<dbReference type="AlphaFoldDB" id="A0A2J6T2F2"/>
<keyword evidence="8" id="KW-1185">Reference proteome</keyword>
<feature type="transmembrane region" description="Helical" evidence="5">
    <location>
        <begin position="431"/>
        <end position="454"/>
    </location>
</feature>
<evidence type="ECO:0000256" key="1">
    <source>
        <dbReference type="ARBA" id="ARBA00004141"/>
    </source>
</evidence>
<evidence type="ECO:0000256" key="2">
    <source>
        <dbReference type="ARBA" id="ARBA00022692"/>
    </source>
</evidence>
<dbReference type="GeneID" id="36583355"/>
<dbReference type="SUPFAM" id="SSF103473">
    <property type="entry name" value="MFS general substrate transporter"/>
    <property type="match status" value="1"/>
</dbReference>
<dbReference type="PANTHER" id="PTHR23502:SF29">
    <property type="entry name" value="TRANSPORTER, PUTATIVE (AFU_ORTHOLOGUE AFUA_6G06680)-RELATED"/>
    <property type="match status" value="1"/>
</dbReference>
<accession>A0A2J6T2F2</accession>
<keyword evidence="2 5" id="KW-0812">Transmembrane</keyword>
<evidence type="ECO:0000313" key="7">
    <source>
        <dbReference type="EMBL" id="PMD57202.1"/>
    </source>
</evidence>
<proteinExistence type="predicted"/>
<feature type="transmembrane region" description="Helical" evidence="5">
    <location>
        <begin position="26"/>
        <end position="53"/>
    </location>
</feature>
<feature type="transmembrane region" description="Helical" evidence="5">
    <location>
        <begin position="180"/>
        <end position="201"/>
    </location>
</feature>
<evidence type="ECO:0000256" key="5">
    <source>
        <dbReference type="SAM" id="Phobius"/>
    </source>
</evidence>
<dbReference type="InterPro" id="IPR020846">
    <property type="entry name" value="MFS_dom"/>
</dbReference>
<organism evidence="7 8">
    <name type="scientific">Hyaloscypha bicolor E</name>
    <dbReference type="NCBI Taxonomy" id="1095630"/>
    <lineage>
        <taxon>Eukaryota</taxon>
        <taxon>Fungi</taxon>
        <taxon>Dikarya</taxon>
        <taxon>Ascomycota</taxon>
        <taxon>Pezizomycotina</taxon>
        <taxon>Leotiomycetes</taxon>
        <taxon>Helotiales</taxon>
        <taxon>Hyaloscyphaceae</taxon>
        <taxon>Hyaloscypha</taxon>
        <taxon>Hyaloscypha bicolor</taxon>
    </lineage>
</organism>
<feature type="non-terminal residue" evidence="7">
    <location>
        <position position="1"/>
    </location>
</feature>
<keyword evidence="3 5" id="KW-1133">Transmembrane helix</keyword>
<dbReference type="PANTHER" id="PTHR23502">
    <property type="entry name" value="MAJOR FACILITATOR SUPERFAMILY"/>
    <property type="match status" value="1"/>
</dbReference>
<keyword evidence="4 5" id="KW-0472">Membrane</keyword>
<feature type="transmembrane region" description="Helical" evidence="5">
    <location>
        <begin position="329"/>
        <end position="351"/>
    </location>
</feature>
<feature type="transmembrane region" description="Helical" evidence="5">
    <location>
        <begin position="372"/>
        <end position="394"/>
    </location>
</feature>
<feature type="transmembrane region" description="Helical" evidence="5">
    <location>
        <begin position="466"/>
        <end position="487"/>
    </location>
</feature>
<dbReference type="GO" id="GO:0022857">
    <property type="term" value="F:transmembrane transporter activity"/>
    <property type="evidence" value="ECO:0007669"/>
    <property type="project" value="InterPro"/>
</dbReference>
<dbReference type="PROSITE" id="PS50850">
    <property type="entry name" value="MFS"/>
    <property type="match status" value="1"/>
</dbReference>
<dbReference type="InterPro" id="IPR011701">
    <property type="entry name" value="MFS"/>
</dbReference>
<sequence length="503" mass="55485">IVLIPQPSSDLNDPLNWPLWQRDLILLLYCFCTNICVGGVGPLLSVIVVPLIMEFRVGFTQVTLLSGYQLATVASVGIFVSALSRKFGKRPAFLVSLSLLLAGSIWCGESTSYNSMLGGRIIQGLGTATFESITFAIIGDLYFVHQRGSRMAIYVISQAGLVLMPSMIAGKVAEDLNWRWTFRLLSIFIGIGFLGVILFGWETAFNRSAVYNIDTSSHDNIQIIEDLKSGDAAHIEGDNHLATTLTVSSSTNETRKRDSFLKRMMPWSGVYTSEPLIKLIVRPLFVVANPAILWAILVIAFAQLWNVIISYTLAQIFSPPPYSLGPAQLGYISGGPMVAGVIGCFFCGAISDPICRYMAKRNNGIYEPEFRLVLMAFVPIFAGLGYFLFGNMAAEGKSPVALSVIWGVIFFSVQLVGNATGTYLVDAFRNYSIDVFIISMTIKNFLFFGFSFFMNDWVTKWGVARVFNVIGGIMLALSATTIPVYVYGKVRAWWHTHDLLSKI</sequence>
<dbReference type="InterPro" id="IPR036259">
    <property type="entry name" value="MFS_trans_sf"/>
</dbReference>
<feature type="transmembrane region" description="Helical" evidence="5">
    <location>
        <begin position="59"/>
        <end position="80"/>
    </location>
</feature>
<feature type="domain" description="Major facilitator superfamily (MFS) profile" evidence="6">
    <location>
        <begin position="1"/>
        <end position="489"/>
    </location>
</feature>
<feature type="transmembrane region" description="Helical" evidence="5">
    <location>
        <begin position="151"/>
        <end position="168"/>
    </location>
</feature>
<protein>
    <submittedName>
        <fullName evidence="7">MFS general substrate transporter</fullName>
    </submittedName>
</protein>
<reference evidence="7 8" key="1">
    <citation type="submission" date="2016-04" db="EMBL/GenBank/DDBJ databases">
        <title>A degradative enzymes factory behind the ericoid mycorrhizal symbiosis.</title>
        <authorList>
            <consortium name="DOE Joint Genome Institute"/>
            <person name="Martino E."/>
            <person name="Morin E."/>
            <person name="Grelet G."/>
            <person name="Kuo A."/>
            <person name="Kohler A."/>
            <person name="Daghino S."/>
            <person name="Barry K."/>
            <person name="Choi C."/>
            <person name="Cichocki N."/>
            <person name="Clum A."/>
            <person name="Copeland A."/>
            <person name="Hainaut M."/>
            <person name="Haridas S."/>
            <person name="Labutti K."/>
            <person name="Lindquist E."/>
            <person name="Lipzen A."/>
            <person name="Khouja H.-R."/>
            <person name="Murat C."/>
            <person name="Ohm R."/>
            <person name="Olson A."/>
            <person name="Spatafora J."/>
            <person name="Veneault-Fourrey C."/>
            <person name="Henrissat B."/>
            <person name="Grigoriev I."/>
            <person name="Martin F."/>
            <person name="Perotto S."/>
        </authorList>
    </citation>
    <scope>NUCLEOTIDE SEQUENCE [LARGE SCALE GENOMIC DNA]</scope>
    <source>
        <strain evidence="7 8">E</strain>
    </source>
</reference>
<dbReference type="Gene3D" id="1.20.1250.20">
    <property type="entry name" value="MFS general substrate transporter like domains"/>
    <property type="match status" value="1"/>
</dbReference>
<dbReference type="GO" id="GO:0005886">
    <property type="term" value="C:plasma membrane"/>
    <property type="evidence" value="ECO:0007669"/>
    <property type="project" value="TreeGrafter"/>
</dbReference>
<feature type="transmembrane region" description="Helical" evidence="5">
    <location>
        <begin position="284"/>
        <end position="309"/>
    </location>
</feature>
<dbReference type="Proteomes" id="UP000235371">
    <property type="component" value="Unassembled WGS sequence"/>
</dbReference>
<dbReference type="RefSeq" id="XP_024734106.1">
    <property type="nucleotide sequence ID" value="XM_024875275.1"/>
</dbReference>
<evidence type="ECO:0000313" key="8">
    <source>
        <dbReference type="Proteomes" id="UP000235371"/>
    </source>
</evidence>
<dbReference type="STRING" id="1095630.A0A2J6T2F2"/>